<accession>A0A9P0F7C3</accession>
<evidence type="ECO:0000313" key="3">
    <source>
        <dbReference type="Proteomes" id="UP001152759"/>
    </source>
</evidence>
<evidence type="ECO:0000313" key="2">
    <source>
        <dbReference type="EMBL" id="CAH0392742.1"/>
    </source>
</evidence>
<sequence>MLRLALFPEYPVEGPDVSVARVKGLLIDSGLTNWPLINLYRYMRILYSSDGGAEWHDKNASPTPQRNDSILAESIFGQDICVQEVTPLQSFDVNLASLHSLTSEVYDQLLVDDNTLDRNFILPELSYYSTALLWVRLLDIKSKQQIQSLSSEEREFLKALRDLDLVVPQPFYEYYRSIGSVTDKMGKETNLFVPDLPTQRADAMSNPEQQEPFDVEGMRVLSRVPPPPPGMDRYFTLLYIHNGGYRSRTFLRSANPVIDVGVQTDAYSCFVNGKCILDASIYKSKQAFRLPLCNKWGETPLSYQEFIFLSGQPWSAQQLQQLEETRFLEAKKTRKHCNTEADTEWTLRFLICGIEALTQNLLVAAAENWCSSIHHFISVLNFRSLEPQGMWRLFGRKFVSFGNQTTRVLYEFEDIVDTSVPVHSPNHVYPMQEARQKRRKLRRMRRAVPSVELSGSPRWSLLILCHGLKRPRAPRRDAPRGRKESRTDRESTAEAEPVPEQFTDAVPRAEFLGGRPESPLLVRPIGPPAAFPFPYRQMGPAENNSSVGNHSQDDTSNLQIQVPEVKENNPSVGNQLQEDSSKRHRQDQDTCDTPPQEDEPSQPPKKRSQTNPVLEDSPKNSRLFQGRTPSPISTPEWQKIIGNGGNDDPAPVSQEDVEEAAPSSPPVSSPSQSKDTPTCQPLPSGQSGTPAEDHELSGSPRWSLLFLCYGLKRPRAPRRDDPRGRKESRTDRESTAEAEPVPEQFTDAVPRAEFLGGRPESPLLVRPIGPPAAFPFPYRQMGPAVRLMSAFFGESPGGVARDAASDDILRLDSSDLDEEVD</sequence>
<feature type="region of interest" description="Disordered" evidence="1">
    <location>
        <begin position="471"/>
        <end position="504"/>
    </location>
</feature>
<protein>
    <submittedName>
        <fullName evidence="2">Uncharacterized protein</fullName>
    </submittedName>
</protein>
<feature type="region of interest" description="Disordered" evidence="1">
    <location>
        <begin position="713"/>
        <end position="747"/>
    </location>
</feature>
<name>A0A9P0F7C3_BEMTA</name>
<feature type="compositionally biased region" description="Polar residues" evidence="1">
    <location>
        <begin position="674"/>
        <end position="689"/>
    </location>
</feature>
<organism evidence="2 3">
    <name type="scientific">Bemisia tabaci</name>
    <name type="common">Sweetpotato whitefly</name>
    <name type="synonym">Aleurodes tabaci</name>
    <dbReference type="NCBI Taxonomy" id="7038"/>
    <lineage>
        <taxon>Eukaryota</taxon>
        <taxon>Metazoa</taxon>
        <taxon>Ecdysozoa</taxon>
        <taxon>Arthropoda</taxon>
        <taxon>Hexapoda</taxon>
        <taxon>Insecta</taxon>
        <taxon>Pterygota</taxon>
        <taxon>Neoptera</taxon>
        <taxon>Paraneoptera</taxon>
        <taxon>Hemiptera</taxon>
        <taxon>Sternorrhyncha</taxon>
        <taxon>Aleyrodoidea</taxon>
        <taxon>Aleyrodidae</taxon>
        <taxon>Aleyrodinae</taxon>
        <taxon>Bemisia</taxon>
    </lineage>
</organism>
<feature type="compositionally biased region" description="Polar residues" evidence="1">
    <location>
        <begin position="568"/>
        <end position="578"/>
    </location>
</feature>
<dbReference type="AlphaFoldDB" id="A0A9P0F7C3"/>
<dbReference type="EMBL" id="OU963868">
    <property type="protein sequence ID" value="CAH0392742.1"/>
    <property type="molecule type" value="Genomic_DNA"/>
</dbReference>
<feature type="compositionally biased region" description="Basic and acidic residues" evidence="1">
    <location>
        <begin position="717"/>
        <end position="735"/>
    </location>
</feature>
<keyword evidence="3" id="KW-1185">Reference proteome</keyword>
<gene>
    <name evidence="2" type="ORF">BEMITA_LOCUS11218</name>
</gene>
<feature type="compositionally biased region" description="Polar residues" evidence="1">
    <location>
        <begin position="542"/>
        <end position="560"/>
    </location>
</feature>
<proteinExistence type="predicted"/>
<feature type="region of interest" description="Disordered" evidence="1">
    <location>
        <begin position="533"/>
        <end position="697"/>
    </location>
</feature>
<reference evidence="2" key="1">
    <citation type="submission" date="2021-12" db="EMBL/GenBank/DDBJ databases">
        <authorList>
            <person name="King R."/>
        </authorList>
    </citation>
    <scope>NUCLEOTIDE SEQUENCE</scope>
</reference>
<feature type="compositionally biased region" description="Polar residues" evidence="1">
    <location>
        <begin position="620"/>
        <end position="636"/>
    </location>
</feature>
<dbReference type="Proteomes" id="UP001152759">
    <property type="component" value="Chromosome 7"/>
</dbReference>
<evidence type="ECO:0000256" key="1">
    <source>
        <dbReference type="SAM" id="MobiDB-lite"/>
    </source>
</evidence>
<feature type="compositionally biased region" description="Basic and acidic residues" evidence="1">
    <location>
        <begin position="474"/>
        <end position="492"/>
    </location>
</feature>